<keyword evidence="4" id="KW-1185">Reference proteome</keyword>
<sequence length="99" mass="10630">MHQLLIYHTAPDYLQRRGEYRSAHLDLAKAAVARGELVVGGAVGNPPESALLLFNGETPAHATAFAKADPYVLNGLVTGWEVKPWNTVVGLSDLVPDPL</sequence>
<dbReference type="PANTHER" id="PTHR33606">
    <property type="entry name" value="PROTEIN YCII"/>
    <property type="match status" value="1"/>
</dbReference>
<dbReference type="NCBIfam" id="NF009508">
    <property type="entry name" value="PRK12866.1"/>
    <property type="match status" value="1"/>
</dbReference>
<dbReference type="EMBL" id="JAQQFM010000005">
    <property type="protein sequence ID" value="MFL9925300.1"/>
    <property type="molecule type" value="Genomic_DNA"/>
</dbReference>
<protein>
    <submittedName>
        <fullName evidence="3">YciI-like protein</fullName>
    </submittedName>
</protein>
<reference evidence="3 4" key="1">
    <citation type="journal article" date="2024" name="Chem. Sci.">
        <title>Discovery of megapolipeptins by genome mining of a Burkholderiales bacteria collection.</title>
        <authorList>
            <person name="Paulo B.S."/>
            <person name="Recchia M.J.J."/>
            <person name="Lee S."/>
            <person name="Fergusson C.H."/>
            <person name="Romanowski S.B."/>
            <person name="Hernandez A."/>
            <person name="Krull N."/>
            <person name="Liu D.Y."/>
            <person name="Cavanagh H."/>
            <person name="Bos A."/>
            <person name="Gray C.A."/>
            <person name="Murphy B.T."/>
            <person name="Linington R.G."/>
            <person name="Eustaquio A.S."/>
        </authorList>
    </citation>
    <scope>NUCLEOTIDE SEQUENCE [LARGE SCALE GENOMIC DNA]</scope>
    <source>
        <strain evidence="3 4">RL21-008-BIB-A</strain>
    </source>
</reference>
<dbReference type="Proteomes" id="UP001629246">
    <property type="component" value="Unassembled WGS sequence"/>
</dbReference>
<dbReference type="Gene3D" id="3.30.70.1060">
    <property type="entry name" value="Dimeric alpha+beta barrel"/>
    <property type="match status" value="1"/>
</dbReference>
<comment type="similarity">
    <text evidence="1">Belongs to the YciI family.</text>
</comment>
<evidence type="ECO:0000256" key="1">
    <source>
        <dbReference type="ARBA" id="ARBA00007689"/>
    </source>
</evidence>
<dbReference type="InterPro" id="IPR011008">
    <property type="entry name" value="Dimeric_a/b-barrel"/>
</dbReference>
<evidence type="ECO:0000259" key="2">
    <source>
        <dbReference type="Pfam" id="PF03795"/>
    </source>
</evidence>
<gene>
    <name evidence="3" type="ORF">PQR62_13570</name>
</gene>
<dbReference type="Pfam" id="PF03795">
    <property type="entry name" value="YCII"/>
    <property type="match status" value="1"/>
</dbReference>
<dbReference type="PANTHER" id="PTHR33606:SF3">
    <property type="entry name" value="PROTEIN YCII"/>
    <property type="match status" value="1"/>
</dbReference>
<dbReference type="SUPFAM" id="SSF54909">
    <property type="entry name" value="Dimeric alpha+beta barrel"/>
    <property type="match status" value="1"/>
</dbReference>
<comment type="caution">
    <text evidence="3">The sequence shown here is derived from an EMBL/GenBank/DDBJ whole genome shotgun (WGS) entry which is preliminary data.</text>
</comment>
<accession>A0ABW9AA63</accession>
<dbReference type="RefSeq" id="WP_408158475.1">
    <property type="nucleotide sequence ID" value="NZ_JAQQFM010000005.1"/>
</dbReference>
<organism evidence="3 4">
    <name type="scientific">Herbaspirillum lusitanum</name>
    <dbReference type="NCBI Taxonomy" id="213312"/>
    <lineage>
        <taxon>Bacteria</taxon>
        <taxon>Pseudomonadati</taxon>
        <taxon>Pseudomonadota</taxon>
        <taxon>Betaproteobacteria</taxon>
        <taxon>Burkholderiales</taxon>
        <taxon>Oxalobacteraceae</taxon>
        <taxon>Herbaspirillum</taxon>
    </lineage>
</organism>
<proteinExistence type="inferred from homology"/>
<evidence type="ECO:0000313" key="4">
    <source>
        <dbReference type="Proteomes" id="UP001629246"/>
    </source>
</evidence>
<feature type="domain" description="YCII-related" evidence="2">
    <location>
        <begin position="1"/>
        <end position="86"/>
    </location>
</feature>
<name>A0ABW9AA63_9BURK</name>
<dbReference type="InterPro" id="IPR051807">
    <property type="entry name" value="Sec-metab_biosynth-assoc"/>
</dbReference>
<dbReference type="InterPro" id="IPR005545">
    <property type="entry name" value="YCII"/>
</dbReference>
<evidence type="ECO:0000313" key="3">
    <source>
        <dbReference type="EMBL" id="MFL9925300.1"/>
    </source>
</evidence>